<reference evidence="2" key="1">
    <citation type="submission" date="2021-01" db="EMBL/GenBank/DDBJ databases">
        <authorList>
            <person name="Corre E."/>
            <person name="Pelletier E."/>
            <person name="Niang G."/>
            <person name="Scheremetjew M."/>
            <person name="Finn R."/>
            <person name="Kale V."/>
            <person name="Holt S."/>
            <person name="Cochrane G."/>
            <person name="Meng A."/>
            <person name="Brown T."/>
            <person name="Cohen L."/>
        </authorList>
    </citation>
    <scope>NUCLEOTIDE SEQUENCE</scope>
    <source>
        <strain evidence="2">CCMP3105</strain>
    </source>
</reference>
<evidence type="ECO:0000256" key="1">
    <source>
        <dbReference type="SAM" id="MobiDB-lite"/>
    </source>
</evidence>
<name>A0A7S4UE14_9DINO</name>
<dbReference type="AlphaFoldDB" id="A0A7S4UE14"/>
<organism evidence="2">
    <name type="scientific">Alexandrium monilatum</name>
    <dbReference type="NCBI Taxonomy" id="311494"/>
    <lineage>
        <taxon>Eukaryota</taxon>
        <taxon>Sar</taxon>
        <taxon>Alveolata</taxon>
        <taxon>Dinophyceae</taxon>
        <taxon>Gonyaulacales</taxon>
        <taxon>Pyrocystaceae</taxon>
        <taxon>Alexandrium</taxon>
    </lineage>
</organism>
<feature type="compositionally biased region" description="Low complexity" evidence="1">
    <location>
        <begin position="55"/>
        <end position="67"/>
    </location>
</feature>
<gene>
    <name evidence="2" type="ORF">AMON00008_LOCUS14411</name>
</gene>
<dbReference type="EMBL" id="HBNR01021614">
    <property type="protein sequence ID" value="CAE4574792.1"/>
    <property type="molecule type" value="Transcribed_RNA"/>
</dbReference>
<proteinExistence type="predicted"/>
<sequence>MSSGLVPDVGPAFPVVLPIGGGRTRGAGAAALGGVLGTPGGPTREEEEAVKELAEAGARADAAGAGEPWPERPGAGVGVEAEKPQKDEDGEAEAAMWKALADILRTRMTLQARAAEQPPVAGLNVALIPVTATEGMPPAGPGFGFGALPPPALPGAGLPLARSGWASVASSGDMGLPPLTSPYGGFWGERDGGVQGLGEPALVLLGPPPCLPALPHKAAWRPTRRRPYDAQHAPSLRAFL</sequence>
<protein>
    <submittedName>
        <fullName evidence="2">Uncharacterized protein</fullName>
    </submittedName>
</protein>
<feature type="region of interest" description="Disordered" evidence="1">
    <location>
        <begin position="54"/>
        <end position="89"/>
    </location>
</feature>
<accession>A0A7S4UE14</accession>
<evidence type="ECO:0000313" key="2">
    <source>
        <dbReference type="EMBL" id="CAE4574792.1"/>
    </source>
</evidence>